<organism evidence="1 2">
    <name type="scientific">Panaeolus cyanescens</name>
    <dbReference type="NCBI Taxonomy" id="181874"/>
    <lineage>
        <taxon>Eukaryota</taxon>
        <taxon>Fungi</taxon>
        <taxon>Dikarya</taxon>
        <taxon>Basidiomycota</taxon>
        <taxon>Agaricomycotina</taxon>
        <taxon>Agaricomycetes</taxon>
        <taxon>Agaricomycetidae</taxon>
        <taxon>Agaricales</taxon>
        <taxon>Agaricineae</taxon>
        <taxon>Galeropsidaceae</taxon>
        <taxon>Panaeolus</taxon>
    </lineage>
</organism>
<accession>A0A409X2M2</accession>
<evidence type="ECO:0000313" key="2">
    <source>
        <dbReference type="Proteomes" id="UP000284842"/>
    </source>
</evidence>
<name>A0A409X2M2_9AGAR</name>
<dbReference type="OrthoDB" id="3067340at2759"/>
<sequence length="407" mass="45983">MASSNYQSFSSDAMENASDLPIPVVPTNTPNSHSCPIHHVQVAQNSPPKHKKKRAAPTHNMARLYGAKIFTDDDIKEWDDAEDVSQAYFNDKARKAPLSTLLALQDARYISEGQVAEILEKRLHDLTEKPFLLPASVIFRFLHIFNAKLSGSVIIRLIHPEDNFEPDDLDFYIEAMYERDAIKYLEKRGYQVSPPLYDKTRHTSSHSQTNYSYPHSTSYHRLYRFRVPETHGGKSINLVVSVGKAILPILCFHSSAVMNYLAHHGLFILYPKTTLHHIAIPNTPGTISDMSPRAQQGVLKYQNRGWTYRYARDLPHDCGKHPYCPRMLRSIHDSAVLRVPTPNYASQPVKVLYPAYQQDAQQGTWLLAGAGQCLQPSSESNCGYATVEGKTVPATEDKNKNAAYNRF</sequence>
<dbReference type="EMBL" id="NHTK01004778">
    <property type="protein sequence ID" value="PPQ84999.1"/>
    <property type="molecule type" value="Genomic_DNA"/>
</dbReference>
<dbReference type="Proteomes" id="UP000284842">
    <property type="component" value="Unassembled WGS sequence"/>
</dbReference>
<proteinExistence type="predicted"/>
<dbReference type="InParanoid" id="A0A409X2M2"/>
<gene>
    <name evidence="1" type="ORF">CVT24_010376</name>
</gene>
<keyword evidence="2" id="KW-1185">Reference proteome</keyword>
<reference evidence="1 2" key="1">
    <citation type="journal article" date="2018" name="Evol. Lett.">
        <title>Horizontal gene cluster transfer increased hallucinogenic mushroom diversity.</title>
        <authorList>
            <person name="Reynolds H.T."/>
            <person name="Vijayakumar V."/>
            <person name="Gluck-Thaler E."/>
            <person name="Korotkin H.B."/>
            <person name="Matheny P.B."/>
            <person name="Slot J.C."/>
        </authorList>
    </citation>
    <scope>NUCLEOTIDE SEQUENCE [LARGE SCALE GENOMIC DNA]</scope>
    <source>
        <strain evidence="1 2">2629</strain>
    </source>
</reference>
<dbReference type="AlphaFoldDB" id="A0A409X2M2"/>
<comment type="caution">
    <text evidence="1">The sequence shown here is derived from an EMBL/GenBank/DDBJ whole genome shotgun (WGS) entry which is preliminary data.</text>
</comment>
<evidence type="ECO:0000313" key="1">
    <source>
        <dbReference type="EMBL" id="PPQ84999.1"/>
    </source>
</evidence>
<protein>
    <submittedName>
        <fullName evidence="1">Uncharacterized protein</fullName>
    </submittedName>
</protein>